<dbReference type="STRING" id="1157962.A0A250XNQ7"/>
<evidence type="ECO:0000313" key="4">
    <source>
        <dbReference type="Proteomes" id="UP000232323"/>
    </source>
</evidence>
<keyword evidence="2" id="KW-0472">Membrane</keyword>
<protein>
    <submittedName>
        <fullName evidence="3">Uncharacterized protein</fullName>
    </submittedName>
</protein>
<evidence type="ECO:0000313" key="3">
    <source>
        <dbReference type="EMBL" id="GAX84430.1"/>
    </source>
</evidence>
<evidence type="ECO:0000256" key="2">
    <source>
        <dbReference type="SAM" id="Phobius"/>
    </source>
</evidence>
<feature type="compositionally biased region" description="Basic and acidic residues" evidence="1">
    <location>
        <begin position="589"/>
        <end position="598"/>
    </location>
</feature>
<feature type="compositionally biased region" description="Low complexity" evidence="1">
    <location>
        <begin position="688"/>
        <end position="697"/>
    </location>
</feature>
<dbReference type="AlphaFoldDB" id="A0A250XNQ7"/>
<accession>A0A250XNQ7</accession>
<feature type="region of interest" description="Disordered" evidence="1">
    <location>
        <begin position="658"/>
        <end position="721"/>
    </location>
</feature>
<feature type="compositionally biased region" description="Polar residues" evidence="1">
    <location>
        <begin position="432"/>
        <end position="444"/>
    </location>
</feature>
<feature type="compositionally biased region" description="Low complexity" evidence="1">
    <location>
        <begin position="445"/>
        <end position="459"/>
    </location>
</feature>
<dbReference type="Proteomes" id="UP000232323">
    <property type="component" value="Unassembled WGS sequence"/>
</dbReference>
<evidence type="ECO:0000256" key="1">
    <source>
        <dbReference type="SAM" id="MobiDB-lite"/>
    </source>
</evidence>
<gene>
    <name evidence="3" type="ORF">CEUSTIGMA_g11850.t1</name>
</gene>
<feature type="region of interest" description="Disordered" evidence="1">
    <location>
        <begin position="432"/>
        <end position="459"/>
    </location>
</feature>
<proteinExistence type="predicted"/>
<feature type="transmembrane region" description="Helical" evidence="2">
    <location>
        <begin position="492"/>
        <end position="515"/>
    </location>
</feature>
<sequence>MMVRGCLGFRVIALNYVHMMLNFTFCSGYLKYCIVFADVDNNQKYTTGVDPASLTNLTGGWTLTLKGRNQSSSNLFVQPSTQIVNRTVSPSTLSMCYDTTTLLTLVIPLAAPAGSTVISPLSTLLVFAPSGVSTAAMRKAITTGFNLSSSFVMGTTDAYKEYLVKGTPGAFTLVLAEQLVSSVVVQTSYMLAKNIQDVPKVATAVFQSVALIVYTQYITGQPVSNLASALSTLSSGRHRVLQNSVKDSQEGVLSTREILQATSSSSSSSSSSSAGSRDVAVPSVSPPIVFSEATLNVLLLIAQQNPVVIALSAAAASSTVTLPTWGTAASEEAPSSGGAAASSSSSTSYLSPAVQAAGVPSIAALASLASECMSSEDYQTLTQVMIFSQTSMSDWLNQLSTSQISPQEFVQQASPVMISKLVSATQLPSITPSSVSQGTGASSNPAAGPSGIGSTSSTGTAPASLPLTFSVAPVGTGGSGSTGSSSGAGLTMLMSVGISVGVALIAAGGIAVLYLRRRRKGKGNAVEMVVADNPTFLEACGDSVTDSVGDHTTMQRGSQHVQLHGDWADGCMRQQGSLAETSGPAAEEAAGRPDKASAEKVEVGVLTPALLCGHDDGVHCNKRKKRGQAKVFENPVYRMYPTGSEGTLQRLDSLDGLEASGHYDADGSPPEAEGNSVECLNGSGNSGGSNPNGQPQSTGARGGPLAPEGGDTRPSHKLSTPTMSVVSNLSYGIGSFLWNQQKGS</sequence>
<comment type="caution">
    <text evidence="3">The sequence shown here is derived from an EMBL/GenBank/DDBJ whole genome shotgun (WGS) entry which is preliminary data.</text>
</comment>
<organism evidence="3 4">
    <name type="scientific">Chlamydomonas eustigma</name>
    <dbReference type="NCBI Taxonomy" id="1157962"/>
    <lineage>
        <taxon>Eukaryota</taxon>
        <taxon>Viridiplantae</taxon>
        <taxon>Chlorophyta</taxon>
        <taxon>core chlorophytes</taxon>
        <taxon>Chlorophyceae</taxon>
        <taxon>CS clade</taxon>
        <taxon>Chlamydomonadales</taxon>
        <taxon>Chlamydomonadaceae</taxon>
        <taxon>Chlamydomonas</taxon>
    </lineage>
</organism>
<name>A0A250XNQ7_9CHLO</name>
<keyword evidence="4" id="KW-1185">Reference proteome</keyword>
<keyword evidence="2" id="KW-0812">Transmembrane</keyword>
<reference evidence="3 4" key="1">
    <citation type="submission" date="2017-08" db="EMBL/GenBank/DDBJ databases">
        <title>Acidophilic green algal genome provides insights into adaptation to an acidic environment.</title>
        <authorList>
            <person name="Hirooka S."/>
            <person name="Hirose Y."/>
            <person name="Kanesaki Y."/>
            <person name="Higuchi S."/>
            <person name="Fujiwara T."/>
            <person name="Onuma R."/>
            <person name="Era A."/>
            <person name="Ohbayashi R."/>
            <person name="Uzuka A."/>
            <person name="Nozaki H."/>
            <person name="Yoshikawa H."/>
            <person name="Miyagishima S.Y."/>
        </authorList>
    </citation>
    <scope>NUCLEOTIDE SEQUENCE [LARGE SCALE GENOMIC DNA]</scope>
    <source>
        <strain evidence="3 4">NIES-2499</strain>
    </source>
</reference>
<keyword evidence="2" id="KW-1133">Transmembrane helix</keyword>
<dbReference type="OrthoDB" id="553363at2759"/>
<feature type="region of interest" description="Disordered" evidence="1">
    <location>
        <begin position="576"/>
        <end position="598"/>
    </location>
</feature>
<dbReference type="EMBL" id="BEGY01000125">
    <property type="protein sequence ID" value="GAX84430.1"/>
    <property type="molecule type" value="Genomic_DNA"/>
</dbReference>